<organism evidence="1 2">
    <name type="scientific">Dictyobacter formicarum</name>
    <dbReference type="NCBI Taxonomy" id="2778368"/>
    <lineage>
        <taxon>Bacteria</taxon>
        <taxon>Bacillati</taxon>
        <taxon>Chloroflexota</taxon>
        <taxon>Ktedonobacteria</taxon>
        <taxon>Ktedonobacterales</taxon>
        <taxon>Dictyobacteraceae</taxon>
        <taxon>Dictyobacter</taxon>
    </lineage>
</organism>
<comment type="caution">
    <text evidence="1">The sequence shown here is derived from an EMBL/GenBank/DDBJ whole genome shotgun (WGS) entry which is preliminary data.</text>
</comment>
<dbReference type="Proteomes" id="UP000635565">
    <property type="component" value="Unassembled WGS sequence"/>
</dbReference>
<proteinExistence type="predicted"/>
<evidence type="ECO:0000313" key="2">
    <source>
        <dbReference type="Proteomes" id="UP000635565"/>
    </source>
</evidence>
<name>A0ABQ3VA74_9CHLR</name>
<evidence type="ECO:0008006" key="3">
    <source>
        <dbReference type="Google" id="ProtNLM"/>
    </source>
</evidence>
<protein>
    <recommendedName>
        <fullName evidence="3">DUF1249 domain-containing protein</fullName>
    </recommendedName>
</protein>
<dbReference type="EMBL" id="BNJJ01000001">
    <property type="protein sequence ID" value="GHO82323.1"/>
    <property type="molecule type" value="Genomic_DNA"/>
</dbReference>
<accession>A0ABQ3VA74</accession>
<reference evidence="1 2" key="1">
    <citation type="journal article" date="2021" name="Int. J. Syst. Evol. Microbiol.">
        <title>Reticulibacter mediterranei gen. nov., sp. nov., within the new family Reticulibacteraceae fam. nov., and Ktedonospora formicarum gen. nov., sp. nov., Ktedonobacter robiniae sp. nov., Dictyobacter formicarum sp. nov. and Dictyobacter arantiisoli sp. nov., belonging to the class Ktedonobacteria.</title>
        <authorList>
            <person name="Yabe S."/>
            <person name="Zheng Y."/>
            <person name="Wang C.M."/>
            <person name="Sakai Y."/>
            <person name="Abe K."/>
            <person name="Yokota A."/>
            <person name="Donadio S."/>
            <person name="Cavaletti L."/>
            <person name="Monciardini P."/>
        </authorList>
    </citation>
    <scope>NUCLEOTIDE SEQUENCE [LARGE SCALE GENOMIC DNA]</scope>
    <source>
        <strain evidence="1 2">SOSP1-9</strain>
    </source>
</reference>
<keyword evidence="2" id="KW-1185">Reference proteome</keyword>
<evidence type="ECO:0000313" key="1">
    <source>
        <dbReference type="EMBL" id="GHO82323.1"/>
    </source>
</evidence>
<dbReference type="RefSeq" id="WP_201360012.1">
    <property type="nucleotide sequence ID" value="NZ_BNJJ01000001.1"/>
</dbReference>
<sequence length="139" mass="16913">MDRRSYSKLKHMLRTFVEENQPSFEDDRYLVLAQSIFRYIELQPEENNRRIQTCRLSITWRQQGIPSIRSIKLEDQNHSVEILRLYHHGVEELFCASFPNQQVSQQPFLRSLRNRNDEMIKQSMRWFCMTLLAMWEEDS</sequence>
<gene>
    <name evidence="1" type="ORF">KSZ_03290</name>
</gene>